<dbReference type="AlphaFoldDB" id="T0S381"/>
<dbReference type="RefSeq" id="XP_008609359.1">
    <property type="nucleotide sequence ID" value="XM_008611137.1"/>
</dbReference>
<evidence type="ECO:0000259" key="3">
    <source>
        <dbReference type="PROSITE" id="PS50222"/>
    </source>
</evidence>
<keyword evidence="1" id="KW-0106">Calcium</keyword>
<dbReference type="OMA" id="GAQATHH"/>
<sequence>MPQVAPHGTPRRLGGPLSDETVRVFNILATAPLRQKLQRLESDAPSQATSLDTDDETKRQEEVDRLRGELVAMAVTPSASISTTGLAIVCKELQLALTKAELERVIWEVDEDMDGRISFAEFTAMLDRYSRDKHGPEPCQMIPLVEFLACDSSATTHRVSLDELCTRRLRQSANMDVEKRLKSMDHHGDNSISLQTYWDAMNADVPKLA</sequence>
<organism evidence="4 5">
    <name type="scientific">Saprolegnia diclina (strain VS20)</name>
    <dbReference type="NCBI Taxonomy" id="1156394"/>
    <lineage>
        <taxon>Eukaryota</taxon>
        <taxon>Sar</taxon>
        <taxon>Stramenopiles</taxon>
        <taxon>Oomycota</taxon>
        <taxon>Saprolegniomycetes</taxon>
        <taxon>Saprolegniales</taxon>
        <taxon>Saprolegniaceae</taxon>
        <taxon>Saprolegnia</taxon>
    </lineage>
</organism>
<proteinExistence type="predicted"/>
<dbReference type="InterPro" id="IPR011992">
    <property type="entry name" value="EF-hand-dom_pair"/>
</dbReference>
<evidence type="ECO:0000313" key="4">
    <source>
        <dbReference type="EMBL" id="EQC37197.1"/>
    </source>
</evidence>
<dbReference type="GeneID" id="19946150"/>
<dbReference type="Proteomes" id="UP000030762">
    <property type="component" value="Unassembled WGS sequence"/>
</dbReference>
<dbReference type="InParanoid" id="T0S381"/>
<dbReference type="OrthoDB" id="26525at2759"/>
<dbReference type="SUPFAM" id="SSF47473">
    <property type="entry name" value="EF-hand"/>
    <property type="match status" value="1"/>
</dbReference>
<dbReference type="Gene3D" id="1.10.238.10">
    <property type="entry name" value="EF-hand"/>
    <property type="match status" value="1"/>
</dbReference>
<dbReference type="PROSITE" id="PS50222">
    <property type="entry name" value="EF_HAND_2"/>
    <property type="match status" value="1"/>
</dbReference>
<dbReference type="InterPro" id="IPR002048">
    <property type="entry name" value="EF_hand_dom"/>
</dbReference>
<feature type="domain" description="EF-hand" evidence="3">
    <location>
        <begin position="97"/>
        <end position="132"/>
    </location>
</feature>
<dbReference type="EMBL" id="JH767145">
    <property type="protein sequence ID" value="EQC37197.1"/>
    <property type="molecule type" value="Genomic_DNA"/>
</dbReference>
<protein>
    <recommendedName>
        <fullName evidence="3">EF-hand domain-containing protein</fullName>
    </recommendedName>
</protein>
<feature type="region of interest" description="Disordered" evidence="2">
    <location>
        <begin position="38"/>
        <end position="61"/>
    </location>
</feature>
<gene>
    <name evidence="4" type="ORF">SDRG_05423</name>
</gene>
<dbReference type="GO" id="GO:0005509">
    <property type="term" value="F:calcium ion binding"/>
    <property type="evidence" value="ECO:0007669"/>
    <property type="project" value="InterPro"/>
</dbReference>
<dbReference type="STRING" id="1156394.T0S381"/>
<evidence type="ECO:0000256" key="1">
    <source>
        <dbReference type="ARBA" id="ARBA00022837"/>
    </source>
</evidence>
<evidence type="ECO:0000313" key="5">
    <source>
        <dbReference type="Proteomes" id="UP000030762"/>
    </source>
</evidence>
<dbReference type="PROSITE" id="PS00018">
    <property type="entry name" value="EF_HAND_1"/>
    <property type="match status" value="1"/>
</dbReference>
<reference evidence="4 5" key="1">
    <citation type="submission" date="2012-04" db="EMBL/GenBank/DDBJ databases">
        <title>The Genome Sequence of Saprolegnia declina VS20.</title>
        <authorList>
            <consortium name="The Broad Institute Genome Sequencing Platform"/>
            <person name="Russ C."/>
            <person name="Nusbaum C."/>
            <person name="Tyler B."/>
            <person name="van West P."/>
            <person name="Dieguez-Uribeondo J."/>
            <person name="de Bruijn I."/>
            <person name="Tripathy S."/>
            <person name="Jiang R."/>
            <person name="Young S.K."/>
            <person name="Zeng Q."/>
            <person name="Gargeya S."/>
            <person name="Fitzgerald M."/>
            <person name="Haas B."/>
            <person name="Abouelleil A."/>
            <person name="Alvarado L."/>
            <person name="Arachchi H.M."/>
            <person name="Berlin A."/>
            <person name="Chapman S.B."/>
            <person name="Goldberg J."/>
            <person name="Griggs A."/>
            <person name="Gujja S."/>
            <person name="Hansen M."/>
            <person name="Howarth C."/>
            <person name="Imamovic A."/>
            <person name="Larimer J."/>
            <person name="McCowen C."/>
            <person name="Montmayeur A."/>
            <person name="Murphy C."/>
            <person name="Neiman D."/>
            <person name="Pearson M."/>
            <person name="Priest M."/>
            <person name="Roberts A."/>
            <person name="Saif S."/>
            <person name="Shea T."/>
            <person name="Sisk P."/>
            <person name="Sykes S."/>
            <person name="Wortman J."/>
            <person name="Nusbaum C."/>
            <person name="Birren B."/>
        </authorList>
    </citation>
    <scope>NUCLEOTIDE SEQUENCE [LARGE SCALE GENOMIC DNA]</scope>
    <source>
        <strain evidence="4 5">VS20</strain>
    </source>
</reference>
<dbReference type="VEuPathDB" id="FungiDB:SDRG_05423"/>
<dbReference type="CDD" id="cd00051">
    <property type="entry name" value="EFh"/>
    <property type="match status" value="1"/>
</dbReference>
<name>T0S381_SAPDV</name>
<accession>T0S381</accession>
<evidence type="ECO:0000256" key="2">
    <source>
        <dbReference type="SAM" id="MobiDB-lite"/>
    </source>
</evidence>
<dbReference type="InterPro" id="IPR018247">
    <property type="entry name" value="EF_Hand_1_Ca_BS"/>
</dbReference>
<keyword evidence="5" id="KW-1185">Reference proteome</keyword>